<dbReference type="SUPFAM" id="SSF57997">
    <property type="entry name" value="Tropomyosin"/>
    <property type="match status" value="1"/>
</dbReference>
<evidence type="ECO:0000313" key="2">
    <source>
        <dbReference type="Proteomes" id="UP000599437"/>
    </source>
</evidence>
<dbReference type="RefSeq" id="WP_138895030.1">
    <property type="nucleotide sequence ID" value="NZ_BMVO01000026.1"/>
</dbReference>
<organism evidence="1 2">
    <name type="scientific">Streptomyces chryseus</name>
    <dbReference type="NCBI Taxonomy" id="68186"/>
    <lineage>
        <taxon>Bacteria</taxon>
        <taxon>Bacillati</taxon>
        <taxon>Actinomycetota</taxon>
        <taxon>Actinomycetes</taxon>
        <taxon>Kitasatosporales</taxon>
        <taxon>Streptomycetaceae</taxon>
        <taxon>Streptomyces</taxon>
    </lineage>
</organism>
<name>A0ABQ3E3V5_9ACTN</name>
<protein>
    <recommendedName>
        <fullName evidence="3">Phage protein</fullName>
    </recommendedName>
</protein>
<reference evidence="2" key="1">
    <citation type="journal article" date="2019" name="Int. J. Syst. Evol. Microbiol.">
        <title>The Global Catalogue of Microorganisms (GCM) 10K type strain sequencing project: providing services to taxonomists for standard genome sequencing and annotation.</title>
        <authorList>
            <consortium name="The Broad Institute Genomics Platform"/>
            <consortium name="The Broad Institute Genome Sequencing Center for Infectious Disease"/>
            <person name="Wu L."/>
            <person name="Ma J."/>
        </authorList>
    </citation>
    <scope>NUCLEOTIDE SEQUENCE [LARGE SCALE GENOMIC DNA]</scope>
    <source>
        <strain evidence="2">JCM 4737</strain>
    </source>
</reference>
<accession>A0ABQ3E3V5</accession>
<proteinExistence type="predicted"/>
<evidence type="ECO:0008006" key="3">
    <source>
        <dbReference type="Google" id="ProtNLM"/>
    </source>
</evidence>
<evidence type="ECO:0000313" key="1">
    <source>
        <dbReference type="EMBL" id="GHB25249.1"/>
    </source>
</evidence>
<keyword evidence="2" id="KW-1185">Reference proteome</keyword>
<sequence length="241" mass="27789">MPSEVTLLESRTLRDEHLVRLDVLDKVKALVMLPDGIHMRTEDVARYFEVSTVTLRRLTDRHHGEFTENGMRTLRGADLRSFHSDMMSLWGTQGAESYPQAATQLRLFTRRTVLNVAMLLRDSDIARCVRTYLLDAEENGWRAGYASLDRRVTKVETHLDTVGRALQELGPVINGISVRLDRLDRRLDATNQVVGALSNRLCDLSDHMRRMEDRIDRRLDDVSHRLSALERGQGGRRRKRR</sequence>
<dbReference type="EMBL" id="BMVO01000026">
    <property type="protein sequence ID" value="GHB25249.1"/>
    <property type="molecule type" value="Genomic_DNA"/>
</dbReference>
<comment type="caution">
    <text evidence="1">The sequence shown here is derived from an EMBL/GenBank/DDBJ whole genome shotgun (WGS) entry which is preliminary data.</text>
</comment>
<dbReference type="Proteomes" id="UP000599437">
    <property type="component" value="Unassembled WGS sequence"/>
</dbReference>
<gene>
    <name evidence="1" type="ORF">GCM10010346_56120</name>
</gene>